<proteinExistence type="predicted"/>
<dbReference type="EMBL" id="WHWB01034816">
    <property type="protein sequence ID" value="KAJ7403712.1"/>
    <property type="molecule type" value="Genomic_DNA"/>
</dbReference>
<reference evidence="2" key="1">
    <citation type="submission" date="2019-10" db="EMBL/GenBank/DDBJ databases">
        <authorList>
            <person name="Soares A.E.R."/>
            <person name="Aleixo A."/>
            <person name="Schneider P."/>
            <person name="Miyaki C.Y."/>
            <person name="Schneider M.P."/>
            <person name="Mello C."/>
            <person name="Vasconcelos A.T.R."/>
        </authorList>
    </citation>
    <scope>NUCLEOTIDE SEQUENCE</scope>
    <source>
        <tissue evidence="2">Muscle</tissue>
    </source>
</reference>
<evidence type="ECO:0000313" key="3">
    <source>
        <dbReference type="Proteomes" id="UP001145742"/>
    </source>
</evidence>
<feature type="region of interest" description="Disordered" evidence="1">
    <location>
        <begin position="50"/>
        <end position="125"/>
    </location>
</feature>
<keyword evidence="3" id="KW-1185">Reference proteome</keyword>
<comment type="caution">
    <text evidence="2">The sequence shown here is derived from an EMBL/GenBank/DDBJ whole genome shotgun (WGS) entry which is preliminary data.</text>
</comment>
<organism evidence="2 3">
    <name type="scientific">Willisornis vidua</name>
    <name type="common">Xingu scale-backed antbird</name>
    <dbReference type="NCBI Taxonomy" id="1566151"/>
    <lineage>
        <taxon>Eukaryota</taxon>
        <taxon>Metazoa</taxon>
        <taxon>Chordata</taxon>
        <taxon>Craniata</taxon>
        <taxon>Vertebrata</taxon>
        <taxon>Euteleostomi</taxon>
        <taxon>Archelosauria</taxon>
        <taxon>Archosauria</taxon>
        <taxon>Dinosauria</taxon>
        <taxon>Saurischia</taxon>
        <taxon>Theropoda</taxon>
        <taxon>Coelurosauria</taxon>
        <taxon>Aves</taxon>
        <taxon>Neognathae</taxon>
        <taxon>Neoaves</taxon>
        <taxon>Telluraves</taxon>
        <taxon>Australaves</taxon>
        <taxon>Passeriformes</taxon>
        <taxon>Thamnophilidae</taxon>
        <taxon>Willisornis</taxon>
    </lineage>
</organism>
<gene>
    <name evidence="2" type="ORF">WISP_149569</name>
</gene>
<name>A0ABQ9CQ49_9PASS</name>
<protein>
    <submittedName>
        <fullName evidence="2">Uncharacterized protein</fullName>
    </submittedName>
</protein>
<dbReference type="Proteomes" id="UP001145742">
    <property type="component" value="Unassembled WGS sequence"/>
</dbReference>
<evidence type="ECO:0000313" key="2">
    <source>
        <dbReference type="EMBL" id="KAJ7403712.1"/>
    </source>
</evidence>
<feature type="compositionally biased region" description="Polar residues" evidence="1">
    <location>
        <begin position="52"/>
        <end position="66"/>
    </location>
</feature>
<sequence>MNLMKFNKVKSKVLHLDCGKPRHTHRLGGEEAESSPAWKDLGVMADEKLNTDESSQGRKANTSWATSKGAGPAGDATPLFYSCEAQSEAPHPSLGSSTTSEGHGTAGAIPEEGQEVDKRTGAPPLCRQAEKVWAVQAGEEISEQPSNA</sequence>
<evidence type="ECO:0000256" key="1">
    <source>
        <dbReference type="SAM" id="MobiDB-lite"/>
    </source>
</evidence>
<accession>A0ABQ9CQ49</accession>